<keyword evidence="2" id="KW-0547">Nucleotide-binding</keyword>
<evidence type="ECO:0000313" key="7">
    <source>
        <dbReference type="Proteomes" id="UP001149090"/>
    </source>
</evidence>
<dbReference type="Pfam" id="PF00406">
    <property type="entry name" value="ADK"/>
    <property type="match status" value="1"/>
</dbReference>
<evidence type="ECO:0000256" key="1">
    <source>
        <dbReference type="ARBA" id="ARBA00022679"/>
    </source>
</evidence>
<proteinExistence type="inferred from homology"/>
<sequence>MNSKLFIVLLGAPGSGKGTQIPTILQKYKLDLFSTGDNLKKEMKNETLLGKKIKYYLANGKLVPDQIIIEMLEDLVFKKSKKSNGFLIDGSPRTENQAILFEQMLNKINCKVNAAIDFLVPDNILYERIKGRLIHVSSGRIYHKKFNPPKIEMRDDITNEILIKRKDDNPKILKKRLKEFHKFIPSVRKFYSKLNVLITLNGNQSAKQLSNEILISLNKLI</sequence>
<dbReference type="Gene3D" id="3.40.50.300">
    <property type="entry name" value="P-loop containing nucleotide triphosphate hydrolases"/>
    <property type="match status" value="1"/>
</dbReference>
<dbReference type="InterPro" id="IPR027417">
    <property type="entry name" value="P-loop_NTPase"/>
</dbReference>
<organism evidence="6 7">
    <name type="scientific">Anaeramoeba ignava</name>
    <name type="common">Anaerobic marine amoeba</name>
    <dbReference type="NCBI Taxonomy" id="1746090"/>
    <lineage>
        <taxon>Eukaryota</taxon>
        <taxon>Metamonada</taxon>
        <taxon>Anaeramoebidae</taxon>
        <taxon>Anaeramoeba</taxon>
    </lineage>
</organism>
<protein>
    <submittedName>
        <fullName evidence="6">Adenylate kinase 4</fullName>
    </submittedName>
</protein>
<evidence type="ECO:0000313" key="6">
    <source>
        <dbReference type="EMBL" id="KAJ5075544.1"/>
    </source>
</evidence>
<dbReference type="PRINTS" id="PR00094">
    <property type="entry name" value="ADENYLTKNASE"/>
</dbReference>
<dbReference type="CDD" id="cd01428">
    <property type="entry name" value="ADK"/>
    <property type="match status" value="1"/>
</dbReference>
<gene>
    <name evidence="6" type="ORF">M0811_07114</name>
</gene>
<name>A0A9Q0LNB9_ANAIG</name>
<dbReference type="InterPro" id="IPR000850">
    <property type="entry name" value="Adenylat/UMP-CMP_kin"/>
</dbReference>
<dbReference type="GO" id="GO:0004017">
    <property type="term" value="F:AMP kinase activity"/>
    <property type="evidence" value="ECO:0007669"/>
    <property type="project" value="InterPro"/>
</dbReference>
<dbReference type="SUPFAM" id="SSF52540">
    <property type="entry name" value="P-loop containing nucleoside triphosphate hydrolases"/>
    <property type="match status" value="1"/>
</dbReference>
<dbReference type="InterPro" id="IPR007862">
    <property type="entry name" value="Adenylate_kinase_lid-dom"/>
</dbReference>
<keyword evidence="3 4" id="KW-0418">Kinase</keyword>
<dbReference type="Proteomes" id="UP001149090">
    <property type="component" value="Unassembled WGS sequence"/>
</dbReference>
<keyword evidence="7" id="KW-1185">Reference proteome</keyword>
<dbReference type="OrthoDB" id="439792at2759"/>
<dbReference type="AlphaFoldDB" id="A0A9Q0LNB9"/>
<keyword evidence="1 4" id="KW-0808">Transferase</keyword>
<dbReference type="EMBL" id="JAPDFW010000064">
    <property type="protein sequence ID" value="KAJ5075544.1"/>
    <property type="molecule type" value="Genomic_DNA"/>
</dbReference>
<dbReference type="FunFam" id="3.40.50.300:FF:000106">
    <property type="entry name" value="Adenylate kinase mitochondrial"/>
    <property type="match status" value="1"/>
</dbReference>
<comment type="similarity">
    <text evidence="4">Belongs to the adenylate kinase family.</text>
</comment>
<evidence type="ECO:0000256" key="3">
    <source>
        <dbReference type="ARBA" id="ARBA00022777"/>
    </source>
</evidence>
<dbReference type="GO" id="GO:0005524">
    <property type="term" value="F:ATP binding"/>
    <property type="evidence" value="ECO:0007669"/>
    <property type="project" value="InterPro"/>
</dbReference>
<reference evidence="6" key="1">
    <citation type="submission" date="2022-10" db="EMBL/GenBank/DDBJ databases">
        <title>Novel sulphate-reducing endosymbionts in the free-living metamonad Anaeramoeba.</title>
        <authorList>
            <person name="Jerlstrom-Hultqvist J."/>
            <person name="Cepicka I."/>
            <person name="Gallot-Lavallee L."/>
            <person name="Salas-Leiva D."/>
            <person name="Curtis B.A."/>
            <person name="Zahonova K."/>
            <person name="Pipaliya S."/>
            <person name="Dacks J."/>
            <person name="Roger A.J."/>
        </authorList>
    </citation>
    <scope>NUCLEOTIDE SEQUENCE</scope>
    <source>
        <strain evidence="6">BMAN</strain>
    </source>
</reference>
<feature type="domain" description="Adenylate kinase active site lid" evidence="5">
    <location>
        <begin position="132"/>
        <end position="167"/>
    </location>
</feature>
<evidence type="ECO:0000256" key="4">
    <source>
        <dbReference type="RuleBase" id="RU003330"/>
    </source>
</evidence>
<comment type="caution">
    <text evidence="6">The sequence shown here is derived from an EMBL/GenBank/DDBJ whole genome shotgun (WGS) entry which is preliminary data.</text>
</comment>
<dbReference type="PANTHER" id="PTHR23359">
    <property type="entry name" value="NUCLEOTIDE KINASE"/>
    <property type="match status" value="1"/>
</dbReference>
<dbReference type="HAMAP" id="MF_00235">
    <property type="entry name" value="Adenylate_kinase_Adk"/>
    <property type="match status" value="1"/>
</dbReference>
<evidence type="ECO:0000256" key="2">
    <source>
        <dbReference type="ARBA" id="ARBA00022741"/>
    </source>
</evidence>
<dbReference type="OMA" id="INCKVNA"/>
<dbReference type="InterPro" id="IPR006259">
    <property type="entry name" value="Adenyl_kin_sub"/>
</dbReference>
<evidence type="ECO:0000259" key="5">
    <source>
        <dbReference type="Pfam" id="PF05191"/>
    </source>
</evidence>
<accession>A0A9Q0LNB9</accession>
<dbReference type="Pfam" id="PF05191">
    <property type="entry name" value="ADK_lid"/>
    <property type="match status" value="1"/>
</dbReference>
<dbReference type="NCBIfam" id="TIGR01351">
    <property type="entry name" value="adk"/>
    <property type="match status" value="1"/>
</dbReference>